<feature type="transmembrane region" description="Helical" evidence="1">
    <location>
        <begin position="26"/>
        <end position="48"/>
    </location>
</feature>
<dbReference type="EMBL" id="QHCT01000001">
    <property type="protein sequence ID" value="RHX92678.1"/>
    <property type="molecule type" value="Genomic_DNA"/>
</dbReference>
<dbReference type="Proteomes" id="UP000265798">
    <property type="component" value="Unassembled WGS sequence"/>
</dbReference>
<organism evidence="2 3">
    <name type="scientific">Leptospira stimsonii</name>
    <dbReference type="NCBI Taxonomy" id="2202203"/>
    <lineage>
        <taxon>Bacteria</taxon>
        <taxon>Pseudomonadati</taxon>
        <taxon>Spirochaetota</taxon>
        <taxon>Spirochaetia</taxon>
        <taxon>Leptospirales</taxon>
        <taxon>Leptospiraceae</taxon>
        <taxon>Leptospira</taxon>
    </lineage>
</organism>
<gene>
    <name evidence="2" type="ORF">DLM75_05750</name>
</gene>
<dbReference type="AlphaFoldDB" id="A0A396ZGS4"/>
<proteinExistence type="predicted"/>
<sequence length="78" mass="9141">MFLLKIPERLIYASFLVNPSPYFSPLFQFAFFLPVIFIFLNCSSVPFFRRIFKEEFKSSVDDGIRGPINILESRNSPK</sequence>
<name>A0A396ZGS4_9LEPT</name>
<evidence type="ECO:0000313" key="3">
    <source>
        <dbReference type="Proteomes" id="UP000265798"/>
    </source>
</evidence>
<comment type="caution">
    <text evidence="2">The sequence shown here is derived from an EMBL/GenBank/DDBJ whole genome shotgun (WGS) entry which is preliminary data.</text>
</comment>
<evidence type="ECO:0000313" key="2">
    <source>
        <dbReference type="EMBL" id="RHX92678.1"/>
    </source>
</evidence>
<keyword evidence="1" id="KW-0812">Transmembrane</keyword>
<evidence type="ECO:0000256" key="1">
    <source>
        <dbReference type="SAM" id="Phobius"/>
    </source>
</evidence>
<keyword evidence="1" id="KW-1133">Transmembrane helix</keyword>
<accession>A0A396ZGS4</accession>
<protein>
    <submittedName>
        <fullName evidence="2">Uncharacterized protein</fullName>
    </submittedName>
</protein>
<keyword evidence="1" id="KW-0472">Membrane</keyword>
<reference evidence="3" key="1">
    <citation type="submission" date="2018-05" db="EMBL/GenBank/DDBJ databases">
        <title>Leptospira yasudae sp. nov. and Leptospira stimsonii sp. nov., two pathogenic species of the genus Leptospira isolated from environmental sources.</title>
        <authorList>
            <person name="Casanovas-Massana A."/>
            <person name="Hamond C."/>
            <person name="Santos L.A."/>
            <person name="Hacker K.P."/>
            <person name="Balassiano I."/>
            <person name="Medeiros M.A."/>
            <person name="Reis M.G."/>
            <person name="Ko A.I."/>
            <person name="Wunder E.A."/>
        </authorList>
    </citation>
    <scope>NUCLEOTIDE SEQUENCE [LARGE SCALE GENOMIC DNA]</scope>
    <source>
        <strain evidence="3">Yale</strain>
    </source>
</reference>